<feature type="compositionally biased region" description="Basic and acidic residues" evidence="1">
    <location>
        <begin position="90"/>
        <end position="103"/>
    </location>
</feature>
<dbReference type="OrthoDB" id="541595at2759"/>
<evidence type="ECO:0000313" key="2">
    <source>
        <dbReference type="EMBL" id="KXZ48349.1"/>
    </source>
</evidence>
<name>A0A150GES4_GONPE</name>
<evidence type="ECO:0000256" key="1">
    <source>
        <dbReference type="SAM" id="MobiDB-lite"/>
    </source>
</evidence>
<gene>
    <name evidence="2" type="ORF">GPECTOR_28g756</name>
</gene>
<feature type="region of interest" description="Disordered" evidence="1">
    <location>
        <begin position="90"/>
        <end position="123"/>
    </location>
</feature>
<dbReference type="EMBL" id="LSYV01000029">
    <property type="protein sequence ID" value="KXZ48349.1"/>
    <property type="molecule type" value="Genomic_DNA"/>
</dbReference>
<feature type="region of interest" description="Disordered" evidence="1">
    <location>
        <begin position="144"/>
        <end position="174"/>
    </location>
</feature>
<proteinExistence type="predicted"/>
<evidence type="ECO:0000313" key="3">
    <source>
        <dbReference type="Proteomes" id="UP000075714"/>
    </source>
</evidence>
<comment type="caution">
    <text evidence="2">The sequence shown here is derived from an EMBL/GenBank/DDBJ whole genome shotgun (WGS) entry which is preliminary data.</text>
</comment>
<reference evidence="3" key="1">
    <citation type="journal article" date="2016" name="Nat. Commun.">
        <title>The Gonium pectorale genome demonstrates co-option of cell cycle regulation during the evolution of multicellularity.</title>
        <authorList>
            <person name="Hanschen E.R."/>
            <person name="Marriage T.N."/>
            <person name="Ferris P.J."/>
            <person name="Hamaji T."/>
            <person name="Toyoda A."/>
            <person name="Fujiyama A."/>
            <person name="Neme R."/>
            <person name="Noguchi H."/>
            <person name="Minakuchi Y."/>
            <person name="Suzuki M."/>
            <person name="Kawai-Toyooka H."/>
            <person name="Smith D.R."/>
            <person name="Sparks H."/>
            <person name="Anderson J."/>
            <person name="Bakaric R."/>
            <person name="Luria V."/>
            <person name="Karger A."/>
            <person name="Kirschner M.W."/>
            <person name="Durand P.M."/>
            <person name="Michod R.E."/>
            <person name="Nozaki H."/>
            <person name="Olson B.J."/>
        </authorList>
    </citation>
    <scope>NUCLEOTIDE SEQUENCE [LARGE SCALE GENOMIC DNA]</scope>
    <source>
        <strain evidence="3">NIES-2863</strain>
    </source>
</reference>
<protein>
    <submittedName>
        <fullName evidence="2">Uncharacterized protein</fullName>
    </submittedName>
</protein>
<organism evidence="2 3">
    <name type="scientific">Gonium pectorale</name>
    <name type="common">Green alga</name>
    <dbReference type="NCBI Taxonomy" id="33097"/>
    <lineage>
        <taxon>Eukaryota</taxon>
        <taxon>Viridiplantae</taxon>
        <taxon>Chlorophyta</taxon>
        <taxon>core chlorophytes</taxon>
        <taxon>Chlorophyceae</taxon>
        <taxon>CS clade</taxon>
        <taxon>Chlamydomonadales</taxon>
        <taxon>Volvocaceae</taxon>
        <taxon>Gonium</taxon>
    </lineage>
</organism>
<sequence length="174" mass="18289">MSQDASQEQRAGRNYRAAAEDEMLSALKHETVVRTASYKEDTGGMDAPRNSAPSLAAGAFGKYASAVAAERGMSPVALMGRVGVPDARDALPSEEEVAQRLQEEAEAAYTAERSASGGHVPRSCVASKLQSAADKFARMVALDKAPAEASTAAPQPESAQQMAEKAPAEQHQQE</sequence>
<dbReference type="Proteomes" id="UP000075714">
    <property type="component" value="Unassembled WGS sequence"/>
</dbReference>
<accession>A0A150GES4</accession>
<keyword evidence="3" id="KW-1185">Reference proteome</keyword>
<dbReference type="AlphaFoldDB" id="A0A150GES4"/>